<dbReference type="AlphaFoldDB" id="A0A815MWZ2"/>
<dbReference type="EMBL" id="CAJNOJ010000372">
    <property type="protein sequence ID" value="CAF1421834.1"/>
    <property type="molecule type" value="Genomic_DNA"/>
</dbReference>
<proteinExistence type="predicted"/>
<name>A0A815MWZ2_ADIRI</name>
<accession>A0A815MWZ2</accession>
<evidence type="ECO:0000313" key="2">
    <source>
        <dbReference type="Proteomes" id="UP000663852"/>
    </source>
</evidence>
<protein>
    <submittedName>
        <fullName evidence="1">Uncharacterized protein</fullName>
    </submittedName>
</protein>
<gene>
    <name evidence="1" type="ORF">EDS130_LOCUS37546</name>
</gene>
<comment type="caution">
    <text evidence="1">The sequence shown here is derived from an EMBL/GenBank/DDBJ whole genome shotgun (WGS) entry which is preliminary data.</text>
</comment>
<organism evidence="1 2">
    <name type="scientific">Adineta ricciae</name>
    <name type="common">Rotifer</name>
    <dbReference type="NCBI Taxonomy" id="249248"/>
    <lineage>
        <taxon>Eukaryota</taxon>
        <taxon>Metazoa</taxon>
        <taxon>Spiralia</taxon>
        <taxon>Gnathifera</taxon>
        <taxon>Rotifera</taxon>
        <taxon>Eurotatoria</taxon>
        <taxon>Bdelloidea</taxon>
        <taxon>Adinetida</taxon>
        <taxon>Adinetidae</taxon>
        <taxon>Adineta</taxon>
    </lineage>
</organism>
<dbReference type="Proteomes" id="UP000663852">
    <property type="component" value="Unassembled WGS sequence"/>
</dbReference>
<reference evidence="1" key="1">
    <citation type="submission" date="2021-02" db="EMBL/GenBank/DDBJ databases">
        <authorList>
            <person name="Nowell W R."/>
        </authorList>
    </citation>
    <scope>NUCLEOTIDE SEQUENCE</scope>
</reference>
<evidence type="ECO:0000313" key="1">
    <source>
        <dbReference type="EMBL" id="CAF1421834.1"/>
    </source>
</evidence>
<sequence length="83" mass="9661">MNDAISLSSTFVFSSNDIIHRAIPTSCKNRFMESTLEWEKIVLDAIETRRLRMIERGYYIKQYRLAPQQKSDDNLQQSIGFSG</sequence>